<dbReference type="Pfam" id="PF00743">
    <property type="entry name" value="FMO-like"/>
    <property type="match status" value="2"/>
</dbReference>
<dbReference type="Gene3D" id="3.50.50.60">
    <property type="entry name" value="FAD/NAD(P)-binding domain"/>
    <property type="match status" value="2"/>
</dbReference>
<dbReference type="PANTHER" id="PTHR23023">
    <property type="entry name" value="DIMETHYLANILINE MONOOXYGENASE"/>
    <property type="match status" value="1"/>
</dbReference>
<reference evidence="8" key="1">
    <citation type="submission" date="2022-02" db="EMBL/GenBank/DDBJ databases">
        <authorList>
            <person name="Henning P.M."/>
            <person name="McCubbin A.G."/>
            <person name="Shore J.S."/>
        </authorList>
    </citation>
    <scope>NUCLEOTIDE SEQUENCE</scope>
    <source>
        <strain evidence="8">F60SS</strain>
        <tissue evidence="8">Leaves</tissue>
    </source>
</reference>
<dbReference type="FunFam" id="3.50.50.60:FF:000099">
    <property type="entry name" value="Flavin-containing monooxygenase"/>
    <property type="match status" value="1"/>
</dbReference>
<evidence type="ECO:0000313" key="9">
    <source>
        <dbReference type="Proteomes" id="UP001141552"/>
    </source>
</evidence>
<dbReference type="EC" id="1.-.-.-" evidence="7"/>
<keyword evidence="3 7" id="KW-0274">FAD</keyword>
<dbReference type="Proteomes" id="UP001141552">
    <property type="component" value="Unassembled WGS sequence"/>
</dbReference>
<keyword evidence="6 7" id="KW-0503">Monooxygenase</keyword>
<dbReference type="OrthoDB" id="66881at2759"/>
<dbReference type="GO" id="GO:0050660">
    <property type="term" value="F:flavin adenine dinucleotide binding"/>
    <property type="evidence" value="ECO:0007669"/>
    <property type="project" value="InterPro"/>
</dbReference>
<dbReference type="InterPro" id="IPR000960">
    <property type="entry name" value="Flavin_mOase"/>
</dbReference>
<comment type="cofactor">
    <cofactor evidence="7">
        <name>FAD</name>
        <dbReference type="ChEBI" id="CHEBI:57692"/>
    </cofactor>
</comment>
<dbReference type="SUPFAM" id="SSF51905">
    <property type="entry name" value="FAD/NAD(P)-binding domain"/>
    <property type="match status" value="2"/>
</dbReference>
<evidence type="ECO:0000256" key="3">
    <source>
        <dbReference type="ARBA" id="ARBA00022827"/>
    </source>
</evidence>
<comment type="caution">
    <text evidence="8">The sequence shown here is derived from an EMBL/GenBank/DDBJ whole genome shotgun (WGS) entry which is preliminary data.</text>
</comment>
<sequence>MQLQTPHGSLSSRHVAVIGAGASGLVAARELTREGHRVAVFEKDEQVGGMWAYTPRVEPDPLGLDPSRPIVHTSLYQSLRTNLPRESMGFFDYPFLTREDPRRFPGHREVLLYLQDFAREFGVQEMVRLGHEVVSVELVGEEEDDSITSKGKWQVKCKNRNNEFVEEFFDAVVVCSGHHTQPRIAEFPGYKVWPGKQIHSHNYRTPEPFRNKVVIMIGSSSSAADLSIEISEVAKEVHMASRAVPHDKYEKQPGYSNLWLHSMIKSAHEDGSVVFQNGRIIHPDIILHCTGYNFHFPFLKTNGILTVDDNRVGPLYKHSFPFPTFESQSKWVAAVLSGRVVLPSSADMMEDVNTHYSTLEASGIPKHYTHKLLSANDYNSWLAAQCQCPCFEEWRKQMFIEVSKNWHIRPRTYHDEWEDDDLVLQAHQDFSRYTSRGLCNGSLSE</sequence>
<gene>
    <name evidence="8" type="ORF">Tsubulata_005402</name>
</gene>
<organism evidence="8 9">
    <name type="scientific">Turnera subulata</name>
    <dbReference type="NCBI Taxonomy" id="218843"/>
    <lineage>
        <taxon>Eukaryota</taxon>
        <taxon>Viridiplantae</taxon>
        <taxon>Streptophyta</taxon>
        <taxon>Embryophyta</taxon>
        <taxon>Tracheophyta</taxon>
        <taxon>Spermatophyta</taxon>
        <taxon>Magnoliopsida</taxon>
        <taxon>eudicotyledons</taxon>
        <taxon>Gunneridae</taxon>
        <taxon>Pentapetalae</taxon>
        <taxon>rosids</taxon>
        <taxon>fabids</taxon>
        <taxon>Malpighiales</taxon>
        <taxon>Passifloraceae</taxon>
        <taxon>Turnera</taxon>
    </lineage>
</organism>
<keyword evidence="9" id="KW-1185">Reference proteome</keyword>
<dbReference type="PRINTS" id="PR00370">
    <property type="entry name" value="FMOXYGENASE"/>
</dbReference>
<keyword evidence="4" id="KW-0521">NADP</keyword>
<evidence type="ECO:0000256" key="6">
    <source>
        <dbReference type="ARBA" id="ARBA00023033"/>
    </source>
</evidence>
<reference evidence="8" key="2">
    <citation type="journal article" date="2023" name="Plants (Basel)">
        <title>Annotation of the Turnera subulata (Passifloraceae) Draft Genome Reveals the S-Locus Evolved after the Divergence of Turneroideae from Passifloroideae in a Stepwise Manner.</title>
        <authorList>
            <person name="Henning P.M."/>
            <person name="Roalson E.H."/>
            <person name="Mir W."/>
            <person name="McCubbin A.G."/>
            <person name="Shore J.S."/>
        </authorList>
    </citation>
    <scope>NUCLEOTIDE SEQUENCE</scope>
    <source>
        <strain evidence="8">F60SS</strain>
    </source>
</reference>
<keyword evidence="2 7" id="KW-0285">Flavoprotein</keyword>
<dbReference type="InterPro" id="IPR020946">
    <property type="entry name" value="Flavin_mOase-like"/>
</dbReference>
<evidence type="ECO:0000313" key="8">
    <source>
        <dbReference type="EMBL" id="KAJ4843019.1"/>
    </source>
</evidence>
<dbReference type="AlphaFoldDB" id="A0A9Q0G3S0"/>
<accession>A0A9Q0G3S0</accession>
<name>A0A9Q0G3S0_9ROSI</name>
<dbReference type="PIRSF" id="PIRSF000332">
    <property type="entry name" value="FMO"/>
    <property type="match status" value="1"/>
</dbReference>
<dbReference type="InterPro" id="IPR050346">
    <property type="entry name" value="FMO-like"/>
</dbReference>
<dbReference type="EMBL" id="JAKUCV010002334">
    <property type="protein sequence ID" value="KAJ4843019.1"/>
    <property type="molecule type" value="Genomic_DNA"/>
</dbReference>
<dbReference type="GO" id="GO:0004499">
    <property type="term" value="F:N,N-dimethylaniline monooxygenase activity"/>
    <property type="evidence" value="ECO:0007669"/>
    <property type="project" value="InterPro"/>
</dbReference>
<keyword evidence="5 7" id="KW-0560">Oxidoreductase</keyword>
<evidence type="ECO:0000256" key="7">
    <source>
        <dbReference type="RuleBase" id="RU361177"/>
    </source>
</evidence>
<evidence type="ECO:0000256" key="1">
    <source>
        <dbReference type="ARBA" id="ARBA00009183"/>
    </source>
</evidence>
<evidence type="ECO:0000256" key="2">
    <source>
        <dbReference type="ARBA" id="ARBA00022630"/>
    </source>
</evidence>
<dbReference type="InterPro" id="IPR036188">
    <property type="entry name" value="FAD/NAD-bd_sf"/>
</dbReference>
<evidence type="ECO:0000256" key="5">
    <source>
        <dbReference type="ARBA" id="ARBA00023002"/>
    </source>
</evidence>
<dbReference type="GO" id="GO:0050661">
    <property type="term" value="F:NADP binding"/>
    <property type="evidence" value="ECO:0007669"/>
    <property type="project" value="InterPro"/>
</dbReference>
<protein>
    <recommendedName>
        <fullName evidence="7">Flavin-containing monooxygenase</fullName>
        <ecNumber evidence="7">1.-.-.-</ecNumber>
    </recommendedName>
</protein>
<proteinExistence type="inferred from homology"/>
<comment type="similarity">
    <text evidence="1 7">Belongs to the FMO family.</text>
</comment>
<evidence type="ECO:0000256" key="4">
    <source>
        <dbReference type="ARBA" id="ARBA00022857"/>
    </source>
</evidence>